<name>A0A8S4PQZ1_OWEFU</name>
<sequence>KVGNGDADKERMNAEIEALSNGIPNRVFSSTIDTFSKVLSTAIAEIFKDVDRSCSEEVPTRPPASIKTTLSTTVAMPTTTTTQPPCCSCNQWLCGFDIALVVDLSCSINQDNKTIIGENLPKIADQIQALGGCGIDTLHTSLTVITYAKDTITHWELGSPSDCVDLKEKLERIDVHRDVDCNTRTSDALEAARQQFIQNGRSDNNQAVLMITDGASYPKQFHKSLLAITTLYKEEGRPIYVITLPNDMGDSASTGKDTMELEIKAMSNSYQDRVFSTGFRNFGSTLEEAINAMYVKIDRRCKLGKCCPCDPVPMTVPTLTKRCTCDYANGYQHISDNCWMTEKHQAGCFKVYKEKATWKQAEEICRQDGGHLARWNNEECFQDISSYLTEIDDEIKSYKPGEKDSKTDKSSENNSQKDKSSENDSKKEKSSKNDSKEEESSGNY</sequence>
<proteinExistence type="predicted"/>
<accession>A0A8S4PQZ1</accession>
<dbReference type="SMART" id="SM00327">
    <property type="entry name" value="VWA"/>
    <property type="match status" value="1"/>
</dbReference>
<dbReference type="InterPro" id="IPR016186">
    <property type="entry name" value="C-type_lectin-like/link_sf"/>
</dbReference>
<dbReference type="OrthoDB" id="5317514at2759"/>
<dbReference type="Pfam" id="PF00092">
    <property type="entry name" value="VWA"/>
    <property type="match status" value="1"/>
</dbReference>
<dbReference type="SUPFAM" id="SSF56436">
    <property type="entry name" value="C-type lectin-like"/>
    <property type="match status" value="1"/>
</dbReference>
<dbReference type="CDD" id="cd00037">
    <property type="entry name" value="CLECT"/>
    <property type="match status" value="1"/>
</dbReference>
<evidence type="ECO:0000313" key="4">
    <source>
        <dbReference type="Proteomes" id="UP000749559"/>
    </source>
</evidence>
<organism evidence="3 4">
    <name type="scientific">Owenia fusiformis</name>
    <name type="common">Polychaete worm</name>
    <dbReference type="NCBI Taxonomy" id="6347"/>
    <lineage>
        <taxon>Eukaryota</taxon>
        <taxon>Metazoa</taxon>
        <taxon>Spiralia</taxon>
        <taxon>Lophotrochozoa</taxon>
        <taxon>Annelida</taxon>
        <taxon>Polychaeta</taxon>
        <taxon>Sedentaria</taxon>
        <taxon>Canalipalpata</taxon>
        <taxon>Sabellida</taxon>
        <taxon>Oweniida</taxon>
        <taxon>Oweniidae</taxon>
        <taxon>Owenia</taxon>
    </lineage>
</organism>
<dbReference type="InterPro" id="IPR036465">
    <property type="entry name" value="vWFA_dom_sf"/>
</dbReference>
<dbReference type="SUPFAM" id="SSF53300">
    <property type="entry name" value="vWA-like"/>
    <property type="match status" value="1"/>
</dbReference>
<dbReference type="Gene3D" id="3.40.50.410">
    <property type="entry name" value="von Willebrand factor, type A domain"/>
    <property type="match status" value="1"/>
</dbReference>
<comment type="caution">
    <text evidence="3">The sequence shown here is derived from an EMBL/GenBank/DDBJ whole genome shotgun (WGS) entry which is preliminary data.</text>
</comment>
<dbReference type="Proteomes" id="UP000749559">
    <property type="component" value="Unassembled WGS sequence"/>
</dbReference>
<feature type="non-terminal residue" evidence="3">
    <location>
        <position position="444"/>
    </location>
</feature>
<feature type="non-terminal residue" evidence="3">
    <location>
        <position position="1"/>
    </location>
</feature>
<protein>
    <recommendedName>
        <fullName evidence="2">VWFA domain-containing protein</fullName>
    </recommendedName>
</protein>
<evidence type="ECO:0000313" key="3">
    <source>
        <dbReference type="EMBL" id="CAH1796357.1"/>
    </source>
</evidence>
<evidence type="ECO:0000259" key="2">
    <source>
        <dbReference type="PROSITE" id="PS50234"/>
    </source>
</evidence>
<dbReference type="Gene3D" id="3.10.100.10">
    <property type="entry name" value="Mannose-Binding Protein A, subunit A"/>
    <property type="match status" value="1"/>
</dbReference>
<gene>
    <name evidence="3" type="ORF">OFUS_LOCUS20777</name>
</gene>
<reference evidence="3" key="1">
    <citation type="submission" date="2022-03" db="EMBL/GenBank/DDBJ databases">
        <authorList>
            <person name="Martin C."/>
        </authorList>
    </citation>
    <scope>NUCLEOTIDE SEQUENCE</scope>
</reference>
<evidence type="ECO:0000256" key="1">
    <source>
        <dbReference type="SAM" id="MobiDB-lite"/>
    </source>
</evidence>
<dbReference type="PROSITE" id="PS50234">
    <property type="entry name" value="VWFA"/>
    <property type="match status" value="1"/>
</dbReference>
<dbReference type="EMBL" id="CAIIXF020000010">
    <property type="protein sequence ID" value="CAH1796357.1"/>
    <property type="molecule type" value="Genomic_DNA"/>
</dbReference>
<feature type="region of interest" description="Disordered" evidence="1">
    <location>
        <begin position="397"/>
        <end position="444"/>
    </location>
</feature>
<dbReference type="InterPro" id="IPR002035">
    <property type="entry name" value="VWF_A"/>
</dbReference>
<keyword evidence="4" id="KW-1185">Reference proteome</keyword>
<dbReference type="InterPro" id="IPR016187">
    <property type="entry name" value="CTDL_fold"/>
</dbReference>
<feature type="domain" description="VWFA" evidence="2">
    <location>
        <begin position="97"/>
        <end position="293"/>
    </location>
</feature>
<dbReference type="AlphaFoldDB" id="A0A8S4PQZ1"/>